<organism evidence="2 3">
    <name type="scientific">Colletotrichum musicola</name>
    <dbReference type="NCBI Taxonomy" id="2175873"/>
    <lineage>
        <taxon>Eukaryota</taxon>
        <taxon>Fungi</taxon>
        <taxon>Dikarya</taxon>
        <taxon>Ascomycota</taxon>
        <taxon>Pezizomycotina</taxon>
        <taxon>Sordariomycetes</taxon>
        <taxon>Hypocreomycetidae</taxon>
        <taxon>Glomerellales</taxon>
        <taxon>Glomerellaceae</taxon>
        <taxon>Colletotrichum</taxon>
        <taxon>Colletotrichum orchidearum species complex</taxon>
    </lineage>
</organism>
<reference evidence="2" key="1">
    <citation type="journal article" date="2020" name="Phytopathology">
        <title>Genome Sequence Resources of Colletotrichum truncatum, C. plurivorum, C. musicola, and C. sojae: Four Species Pathogenic to Soybean (Glycine max).</title>
        <authorList>
            <person name="Rogerio F."/>
            <person name="Boufleur T.R."/>
            <person name="Ciampi-Guillardi M."/>
            <person name="Sukno S.A."/>
            <person name="Thon M.R."/>
            <person name="Massola Junior N.S."/>
            <person name="Baroncelli R."/>
        </authorList>
    </citation>
    <scope>NUCLEOTIDE SEQUENCE</scope>
    <source>
        <strain evidence="2">LFN0074</strain>
    </source>
</reference>
<evidence type="ECO:0000256" key="1">
    <source>
        <dbReference type="SAM" id="MobiDB-lite"/>
    </source>
</evidence>
<dbReference type="InterPro" id="IPR011333">
    <property type="entry name" value="SKP1/BTB/POZ_sf"/>
</dbReference>
<dbReference type="AlphaFoldDB" id="A0A8H6N6Y6"/>
<feature type="region of interest" description="Disordered" evidence="1">
    <location>
        <begin position="1"/>
        <end position="37"/>
    </location>
</feature>
<keyword evidence="3" id="KW-1185">Reference proteome</keyword>
<comment type="caution">
    <text evidence="2">The sequence shown here is derived from an EMBL/GenBank/DDBJ whole genome shotgun (WGS) entry which is preliminary data.</text>
</comment>
<evidence type="ECO:0000313" key="2">
    <source>
        <dbReference type="EMBL" id="KAF6821716.1"/>
    </source>
</evidence>
<gene>
    <name evidence="2" type="ORF">CMUS01_11374</name>
</gene>
<accession>A0A8H6N6Y6</accession>
<dbReference type="OrthoDB" id="5275938at2759"/>
<name>A0A8H6N6Y6_9PEZI</name>
<sequence>MEDRSQDTGQVDDGDKGVATPPIETNATPAAATSPIEDVRIDPDGDLILRAGSELQDPAKSFLVCSSALRRSSAVWKTMLFGPFKESKPASGAWEVDLPEDNPSGLWILLHIVHANFRMVPRTPTLTELYEVLRLANKYDMISAVKPWAKTWLSVVEHFSTLLICRI</sequence>
<proteinExistence type="predicted"/>
<dbReference type="Gene3D" id="3.30.710.10">
    <property type="entry name" value="Potassium Channel Kv1.1, Chain A"/>
    <property type="match status" value="1"/>
</dbReference>
<evidence type="ECO:0000313" key="3">
    <source>
        <dbReference type="Proteomes" id="UP000639643"/>
    </source>
</evidence>
<dbReference type="Proteomes" id="UP000639643">
    <property type="component" value="Unassembled WGS sequence"/>
</dbReference>
<dbReference type="SUPFAM" id="SSF54695">
    <property type="entry name" value="POZ domain"/>
    <property type="match status" value="1"/>
</dbReference>
<protein>
    <submittedName>
        <fullName evidence="2">Nuclear pore protein-like protein</fullName>
    </submittedName>
</protein>
<dbReference type="EMBL" id="WIGM01000573">
    <property type="protein sequence ID" value="KAF6821716.1"/>
    <property type="molecule type" value="Genomic_DNA"/>
</dbReference>